<feature type="transmembrane region" description="Helical" evidence="16">
    <location>
        <begin position="528"/>
        <end position="552"/>
    </location>
</feature>
<dbReference type="InterPro" id="IPR013320">
    <property type="entry name" value="ConA-like_dom_sf"/>
</dbReference>
<feature type="transmembrane region" description="Helical" evidence="16">
    <location>
        <begin position="2495"/>
        <end position="2516"/>
    </location>
</feature>
<feature type="transmembrane region" description="Helical" evidence="16">
    <location>
        <begin position="480"/>
        <end position="499"/>
    </location>
</feature>
<dbReference type="InterPro" id="IPR000757">
    <property type="entry name" value="Beta-glucanase-like"/>
</dbReference>
<evidence type="ECO:0000256" key="10">
    <source>
        <dbReference type="ARBA" id="ARBA00022989"/>
    </source>
</evidence>
<evidence type="ECO:0000313" key="20">
    <source>
        <dbReference type="Proteomes" id="UP001515480"/>
    </source>
</evidence>
<comment type="caution">
    <text evidence="19">The sequence shown here is derived from an EMBL/GenBank/DDBJ whole genome shotgun (WGS) entry which is preliminary data.</text>
</comment>
<dbReference type="GO" id="GO:0006075">
    <property type="term" value="P:(1-&gt;3)-beta-D-glucan biosynthetic process"/>
    <property type="evidence" value="ECO:0007669"/>
    <property type="project" value="InterPro"/>
</dbReference>
<keyword evidence="9" id="KW-0735">Signal-anchor</keyword>
<evidence type="ECO:0000256" key="13">
    <source>
        <dbReference type="ARBA" id="ARBA00023316"/>
    </source>
</evidence>
<keyword evidence="7" id="KW-0808">Transferase</keyword>
<evidence type="ECO:0000256" key="7">
    <source>
        <dbReference type="ARBA" id="ARBA00022679"/>
    </source>
</evidence>
<keyword evidence="10 16" id="KW-1133">Transmembrane helix</keyword>
<comment type="catalytic activity">
    <reaction evidence="14">
        <text>[(1-&gt;3)-beta-D-glucosyl](n) + UDP-alpha-D-glucose = [(1-&gt;3)-beta-D-glucosyl](n+1) + UDP + H(+)</text>
        <dbReference type="Rhea" id="RHEA:21476"/>
        <dbReference type="Rhea" id="RHEA-COMP:11146"/>
        <dbReference type="Rhea" id="RHEA-COMP:14303"/>
        <dbReference type="ChEBI" id="CHEBI:15378"/>
        <dbReference type="ChEBI" id="CHEBI:37671"/>
        <dbReference type="ChEBI" id="CHEBI:58223"/>
        <dbReference type="ChEBI" id="CHEBI:58885"/>
        <dbReference type="EC" id="2.4.1.34"/>
    </reaction>
</comment>
<feature type="transmembrane region" description="Helical" evidence="16">
    <location>
        <begin position="945"/>
        <end position="967"/>
    </location>
</feature>
<evidence type="ECO:0000256" key="17">
    <source>
        <dbReference type="SAM" id="SignalP"/>
    </source>
</evidence>
<proteinExistence type="inferred from homology"/>
<feature type="transmembrane region" description="Helical" evidence="16">
    <location>
        <begin position="1023"/>
        <end position="1050"/>
    </location>
</feature>
<keyword evidence="6" id="KW-0328">Glycosyltransferase</keyword>
<dbReference type="Gene3D" id="2.60.120.200">
    <property type="match status" value="2"/>
</dbReference>
<evidence type="ECO:0000256" key="6">
    <source>
        <dbReference type="ARBA" id="ARBA00022676"/>
    </source>
</evidence>
<evidence type="ECO:0000256" key="3">
    <source>
        <dbReference type="ARBA" id="ARBA00009040"/>
    </source>
</evidence>
<feature type="transmembrane region" description="Helical" evidence="16">
    <location>
        <begin position="558"/>
        <end position="578"/>
    </location>
</feature>
<feature type="transmembrane region" description="Helical" evidence="16">
    <location>
        <begin position="2204"/>
        <end position="2221"/>
    </location>
</feature>
<keyword evidence="11 16" id="KW-0472">Membrane</keyword>
<dbReference type="InterPro" id="IPR005629">
    <property type="entry name" value="Skn1/Kre6/Sbg1"/>
</dbReference>
<dbReference type="GO" id="GO:0000148">
    <property type="term" value="C:1,3-beta-D-glucan synthase complex"/>
    <property type="evidence" value="ECO:0007669"/>
    <property type="project" value="InterPro"/>
</dbReference>
<feature type="transmembrane region" description="Helical" evidence="16">
    <location>
        <begin position="1202"/>
        <end position="1219"/>
    </location>
</feature>
<feature type="transmembrane region" description="Helical" evidence="16">
    <location>
        <begin position="2454"/>
        <end position="2475"/>
    </location>
</feature>
<feature type="transmembrane region" description="Helical" evidence="16">
    <location>
        <begin position="2102"/>
        <end position="2126"/>
    </location>
</feature>
<dbReference type="SMART" id="SM01205">
    <property type="entry name" value="FKS1_dom1"/>
    <property type="match status" value="1"/>
</dbReference>
<evidence type="ECO:0000256" key="15">
    <source>
        <dbReference type="SAM" id="MobiDB-lite"/>
    </source>
</evidence>
<comment type="subcellular location">
    <subcellularLocation>
        <location evidence="1">Membrane</location>
        <topology evidence="1">Multi-pass membrane protein</topology>
    </subcellularLocation>
    <subcellularLocation>
        <location evidence="2">Membrane</location>
        <topology evidence="2">Single-pass type II membrane protein</topology>
    </subcellularLocation>
</comment>
<feature type="region of interest" description="Disordered" evidence="15">
    <location>
        <begin position="1527"/>
        <end position="1551"/>
    </location>
</feature>
<keyword evidence="20" id="KW-1185">Reference proteome</keyword>
<evidence type="ECO:0000256" key="14">
    <source>
        <dbReference type="ARBA" id="ARBA00047777"/>
    </source>
</evidence>
<reference evidence="19 20" key="1">
    <citation type="journal article" date="2024" name="Science">
        <title>Giant polyketide synthase enzymes in the biosynthesis of giant marine polyether toxins.</title>
        <authorList>
            <person name="Fallon T.R."/>
            <person name="Shende V.V."/>
            <person name="Wierzbicki I.H."/>
            <person name="Pendleton A.L."/>
            <person name="Watervoot N.F."/>
            <person name="Auber R.P."/>
            <person name="Gonzalez D.J."/>
            <person name="Wisecaver J.H."/>
            <person name="Moore B.S."/>
        </authorList>
    </citation>
    <scope>NUCLEOTIDE SEQUENCE [LARGE SCALE GENOMIC DNA]</scope>
    <source>
        <strain evidence="19 20">12B1</strain>
    </source>
</reference>
<evidence type="ECO:0000256" key="11">
    <source>
        <dbReference type="ARBA" id="ARBA00023136"/>
    </source>
</evidence>
<feature type="signal peptide" evidence="17">
    <location>
        <begin position="1"/>
        <end position="19"/>
    </location>
</feature>
<evidence type="ECO:0000256" key="9">
    <source>
        <dbReference type="ARBA" id="ARBA00022968"/>
    </source>
</evidence>
<dbReference type="EC" id="2.4.1.34" evidence="5"/>
<name>A0AB34K8J5_PRYPA</name>
<dbReference type="PROSITE" id="PS51762">
    <property type="entry name" value="GH16_2"/>
    <property type="match status" value="1"/>
</dbReference>
<evidence type="ECO:0000313" key="19">
    <source>
        <dbReference type="EMBL" id="KAL1528804.1"/>
    </source>
</evidence>
<keyword evidence="8 16" id="KW-0812">Transmembrane</keyword>
<feature type="transmembrane region" description="Helical" evidence="16">
    <location>
        <begin position="637"/>
        <end position="655"/>
    </location>
</feature>
<feature type="transmembrane region" description="Helical" evidence="16">
    <location>
        <begin position="2363"/>
        <end position="2382"/>
    </location>
</feature>
<keyword evidence="12" id="KW-0325">Glycoprotein</keyword>
<evidence type="ECO:0000256" key="16">
    <source>
        <dbReference type="SAM" id="Phobius"/>
    </source>
</evidence>
<organism evidence="19 20">
    <name type="scientific">Prymnesium parvum</name>
    <name type="common">Toxic golden alga</name>
    <dbReference type="NCBI Taxonomy" id="97485"/>
    <lineage>
        <taxon>Eukaryota</taxon>
        <taxon>Haptista</taxon>
        <taxon>Haptophyta</taxon>
        <taxon>Prymnesiophyceae</taxon>
        <taxon>Prymnesiales</taxon>
        <taxon>Prymnesiaceae</taxon>
        <taxon>Prymnesium</taxon>
    </lineage>
</organism>
<feature type="transmembrane region" description="Helical" evidence="16">
    <location>
        <begin position="2414"/>
        <end position="2434"/>
    </location>
</feature>
<evidence type="ECO:0000256" key="1">
    <source>
        <dbReference type="ARBA" id="ARBA00004141"/>
    </source>
</evidence>
<evidence type="ECO:0000256" key="12">
    <source>
        <dbReference type="ARBA" id="ARBA00023180"/>
    </source>
</evidence>
<feature type="chain" id="PRO_5044196803" description="1,3-beta-glucan synthase" evidence="17">
    <location>
        <begin position="20"/>
        <end position="2535"/>
    </location>
</feature>
<feature type="transmembrane region" description="Helical" evidence="16">
    <location>
        <begin position="973"/>
        <end position="993"/>
    </location>
</feature>
<feature type="transmembrane region" description="Helical" evidence="16">
    <location>
        <begin position="2290"/>
        <end position="2311"/>
    </location>
</feature>
<evidence type="ECO:0000256" key="4">
    <source>
        <dbReference type="ARBA" id="ARBA00010962"/>
    </source>
</evidence>
<feature type="transmembrane region" description="Helical" evidence="16">
    <location>
        <begin position="451"/>
        <end position="473"/>
    </location>
</feature>
<dbReference type="InterPro" id="IPR003440">
    <property type="entry name" value="Glyco_trans_48_dom"/>
</dbReference>
<feature type="transmembrane region" description="Helical" evidence="16">
    <location>
        <begin position="2227"/>
        <end position="2248"/>
    </location>
</feature>
<dbReference type="InterPro" id="IPR026899">
    <property type="entry name" value="FKS1-like_dom1"/>
</dbReference>
<keyword evidence="13" id="KW-0961">Cell wall biogenesis/degradation</keyword>
<evidence type="ECO:0000259" key="18">
    <source>
        <dbReference type="PROSITE" id="PS51762"/>
    </source>
</evidence>
<sequence>MCHLLRGLTLSWSSALVCCSTSWVDPHSVQLGVTHKSVEDAELQLVFSDEFEYAAGNDSWKNGEKWSATYGLNSDTYGETFLHPSMVTAVNGSLRINAHKQRLGGADYLGGQLSSWNRFCYQGGYLEVSFRLPGSPEQPGIWPAIWVMGNLVRDTYPASAENVWPFTYDVCSCPGPDYLYGEPQAISQCDMEMNHRFGLNEYQGRGAPELDLLETTLCSHQMTDALAKQLGARGNDTCLISSLQLAPRLPPSFRPMIFSEPDTTTGGRTWYGDAIRYGPHSIGNHAFYGMYNYDTIGAVTVLNDSFYDRFHSIALYTHLGKSCTVHRWPRPSSLVEQQRLAAACRNESYIAWYLDGVLVQRVVGSAFDAFGATPAREVPQEPLYILLGLKLSPSRWGKPVDSSFPLHFEVDYVRLYQDEAAPALSCSPASHPTERWIEYHHIEFGVPGPSIVSFTAAASGVLVSLGIILAFAGSLELRPLLAFVMGLVLLLLLGIAFLSSLPHNQAFWPALLPALLTAAFLSQLFAPFLFAVAAAFAASLLAAQAAALAHHATPAPSFATPACVGFAAYAALALLCVCTQRPHIHAALEAVASAVAGSQAVALGVGLTAGMPWSTRLVGRWVDAAPTEAAAGRSEQVLLAATLGVALAAALYQLAIHARRGRSSGEEGHGTEHEMEVVINPDYEQVELERELERELELEPSRRVQVLIISASGSTWAGVQPIGTINGTAYEEIPPLEPITAPLVRALGFQLSSVEVSLAHLRSLLANAQRDGRTPTEAVEVVHSALLGNYWYWCNRLAVRPRSCGGEHAKLKGLALYLMVWTEAANLRHMPECLCWLFHCLCAYKSAFMATPRPSVHQDRISSPIPGPVISYSFFASTVRPLVEVAAERMRRDRMTYDDLNEFFWSRSCLTWQPMTTEPRCVASALQYFAKTHIESYSWLHLAHVFLRPFALSGSLTYVILAIAHSSSQGAPFALYIARLSFMLWFFSLYQLLKELLDLWAESQLSSISASSFGKKGRGSKKLLLILTLRATSKAAYSSLMGAFGVAAMYTSGCSDVSCSNLAQYDAYGHTISNSRTDPGIGDAVELWLVFWLLGGLQLGAYTVYSCFQARFPWLRQFTTPFRASRLADRFNARRLRASKWGWLFWLPLLTCYSISHYFLISVPINTGFTSMQLLYTVGAASLPEFTVLMLALWLPVVPISIVLVDVFFQLGVTFTALFRGKQEGVGKVTQFSQLEDGLDHLAVRFAHKIFARSNRGGLPDASSQVASGGHQECAPAGACDPEVRALFAECWNAAVSDLRTSDLLSDEEALMMRYHFVLLPPSEGGGAAIGAVRSRELVDPPLYFAGALQREMDELRRHGAVREGGTALRRASEVLRAVCARLLGAEHSHLVERLWAEIGKQREGMKRRLCSLCAPVMQLCELLCELPSFSTNDCGDGDGDGRDAANGLTQCSAEVNIDEIARRSDTECDSTSEVARGAAPSPVGLLPISGEDVMKRARVVRTAVAAALQKTCQVIRELEAMHVMDTRSAGEEPPNSRSMSGASSVGAGPGEGESLLSDFRALLAQLHRVAEKRAAILASASLPPKPGKDTHVVNELIAAAPALRWNARILRMLLSPGSFASRKPRCAEARRRVMSFLGSLQMRMPNAPQVREMQSFSVLTPVFKETIIFSIEELREIGSDGRPLLSVLQELYADEWSNFCERCSLPLNTTATSLSAGSADTQRVRLWASLRGQTLYRTVHGMFKYESALRLQARLELPHLDEREAAKLVRTKFDYVLACQCYGDQKHLADHKAADVELLLHLFPGISVVFVERTISASECLNFNPASTSTAQEDVFHSVMVHSDSSGRIEECSRIRLPCNPILGEGKPENQNLGLVFTRGERVALIDMNQDGYFEQALFIRNLLQEFVPQHQDGDEHEPVTIVGFPEHIFTQSSGFVTAIYMAMQERYFGTLFQRVLDKPLEVRFHYGHPDLMDKLHFLAHGGVSKASKEVNLSEDVFAGYKTMLRGGRVVFREYHQVGKGRMTNLGEISAFFAKLSQGAACQVMSRDLYRLVKALPLDRQVSLVCGGFGFYVVTCLTMAIVFATAFLLVLLNLGGLLEYFIGSTTSLTSLAMWMPLLVSAGLMMPDTLLVWHEKGIRVACYYLYGKVITLAPMYYLFVAQTRAYHFAHTMRWGGADYYVTKRAVSISHVPLHELFMSYAHSHFYPASELIVLLAVASGFNAPSDLINSVWMLWLIGFALVYVPFLYNPNALKLSRIYTDLLEWRAWVSHEGLNDSSWRTWWERSTPPSAAFTCGAICGRTIMCAIYGYIAFFVHAGSNLSDGASDVLNAISVWQLSLGAVFLLPAVLLASFDANVRNPHQALRPCLLIISWVFAVVWFVVVSQSFQLVSTRIVDNSWAGPAARSLYALKTTFNHAIAVHFGLASVCSALSVVQIHSISARRILCGLHRIRDYVLCSLLLLPIYLLAVLFVPSYLQGRIIFQASPYFFAESPKGYMYCLASSFGFLLLVIGYFFYQTFWYLGYVQAIPLGVFSC</sequence>
<evidence type="ECO:0000256" key="8">
    <source>
        <dbReference type="ARBA" id="ARBA00022692"/>
    </source>
</evidence>
<gene>
    <name evidence="19" type="ORF">AB1Y20_010128</name>
</gene>
<feature type="transmembrane region" description="Helical" evidence="16">
    <location>
        <begin position="2138"/>
        <end position="2159"/>
    </location>
</feature>
<comment type="similarity">
    <text evidence="3">Belongs to the glycosyltransferase 48 family.</text>
</comment>
<dbReference type="SUPFAM" id="SSF49899">
    <property type="entry name" value="Concanavalin A-like lectins/glucanases"/>
    <property type="match status" value="1"/>
</dbReference>
<feature type="transmembrane region" description="Helical" evidence="16">
    <location>
        <begin position="2070"/>
        <end position="2095"/>
    </location>
</feature>
<dbReference type="GO" id="GO:0005886">
    <property type="term" value="C:plasma membrane"/>
    <property type="evidence" value="ECO:0007669"/>
    <property type="project" value="TreeGrafter"/>
</dbReference>
<evidence type="ECO:0000256" key="5">
    <source>
        <dbReference type="ARBA" id="ARBA00012589"/>
    </source>
</evidence>
<dbReference type="PANTHER" id="PTHR12741">
    <property type="entry name" value="LYST-INTERACTING PROTEIN LIP5 DOPAMINE RESPONSIVE PROTEIN DRG-1"/>
    <property type="match status" value="1"/>
</dbReference>
<dbReference type="Pfam" id="PF03935">
    <property type="entry name" value="SKN1_KRE6_Sbg1"/>
    <property type="match status" value="1"/>
</dbReference>
<comment type="similarity">
    <text evidence="4">Belongs to the SKN1/KRE6 family.</text>
</comment>
<accession>A0AB34K8J5</accession>
<dbReference type="GO" id="GO:0003843">
    <property type="term" value="F:1,3-beta-D-glucan synthase activity"/>
    <property type="evidence" value="ECO:0007669"/>
    <property type="project" value="UniProtKB-EC"/>
</dbReference>
<feature type="transmembrane region" description="Helical" evidence="16">
    <location>
        <begin position="505"/>
        <end position="521"/>
    </location>
</feature>
<dbReference type="GO" id="GO:0004553">
    <property type="term" value="F:hydrolase activity, hydrolyzing O-glycosyl compounds"/>
    <property type="evidence" value="ECO:0007669"/>
    <property type="project" value="InterPro"/>
</dbReference>
<protein>
    <recommendedName>
        <fullName evidence="5">1,3-beta-glucan synthase</fullName>
        <ecNumber evidence="5">2.4.1.34</ecNumber>
    </recommendedName>
</protein>
<feature type="transmembrane region" description="Helical" evidence="16">
    <location>
        <begin position="1087"/>
        <end position="1108"/>
    </location>
</feature>
<dbReference type="Pfam" id="PF02364">
    <property type="entry name" value="Glucan_synthase"/>
    <property type="match status" value="1"/>
</dbReference>
<feature type="transmembrane region" description="Helical" evidence="16">
    <location>
        <begin position="1141"/>
        <end position="1161"/>
    </location>
</feature>
<dbReference type="EMBL" id="JBGBPQ010000002">
    <property type="protein sequence ID" value="KAL1528804.1"/>
    <property type="molecule type" value="Genomic_DNA"/>
</dbReference>
<evidence type="ECO:0000256" key="2">
    <source>
        <dbReference type="ARBA" id="ARBA00004606"/>
    </source>
</evidence>
<dbReference type="PANTHER" id="PTHR12741:SF48">
    <property type="entry name" value="1,3-BETA-GLUCAN SYNTHASE COMPONENT FKS1-RELATED"/>
    <property type="match status" value="1"/>
</dbReference>
<feature type="domain" description="GH16" evidence="18">
    <location>
        <begin position="20"/>
        <end position="421"/>
    </location>
</feature>
<dbReference type="Pfam" id="PF14288">
    <property type="entry name" value="FKS1_dom1"/>
    <property type="match status" value="1"/>
</dbReference>
<feature type="transmembrane region" description="Helical" evidence="16">
    <location>
        <begin position="1173"/>
        <end position="1195"/>
    </location>
</feature>
<feature type="transmembrane region" description="Helical" evidence="16">
    <location>
        <begin position="2331"/>
        <end position="2351"/>
    </location>
</feature>
<feature type="transmembrane region" description="Helical" evidence="16">
    <location>
        <begin position="590"/>
        <end position="613"/>
    </location>
</feature>
<dbReference type="Proteomes" id="UP001515480">
    <property type="component" value="Unassembled WGS sequence"/>
</dbReference>
<keyword evidence="17" id="KW-0732">Signal</keyword>